<comment type="subcellular location">
    <subcellularLocation>
        <location evidence="1">Cell membrane</location>
        <topology evidence="1">Multi-pass membrane protein</topology>
    </subcellularLocation>
</comment>
<evidence type="ECO:0000313" key="10">
    <source>
        <dbReference type="EMBL" id="OGH77252.1"/>
    </source>
</evidence>
<comment type="similarity">
    <text evidence="6">Belongs to the ABC-4 integral membrane protein family.</text>
</comment>
<keyword evidence="5 7" id="KW-0472">Membrane</keyword>
<dbReference type="GO" id="GO:0005886">
    <property type="term" value="C:plasma membrane"/>
    <property type="evidence" value="ECO:0007669"/>
    <property type="project" value="UniProtKB-SubCell"/>
</dbReference>
<keyword evidence="2" id="KW-1003">Cell membrane</keyword>
<evidence type="ECO:0000256" key="2">
    <source>
        <dbReference type="ARBA" id="ARBA00022475"/>
    </source>
</evidence>
<evidence type="ECO:0008006" key="12">
    <source>
        <dbReference type="Google" id="ProtNLM"/>
    </source>
</evidence>
<dbReference type="AlphaFoldDB" id="A0A1F6N041"/>
<feature type="transmembrane region" description="Helical" evidence="7">
    <location>
        <begin position="21"/>
        <end position="45"/>
    </location>
</feature>
<dbReference type="InterPro" id="IPR050250">
    <property type="entry name" value="Macrolide_Exporter_MacB"/>
</dbReference>
<dbReference type="InterPro" id="IPR003838">
    <property type="entry name" value="ABC3_permease_C"/>
</dbReference>
<evidence type="ECO:0000256" key="6">
    <source>
        <dbReference type="ARBA" id="ARBA00038076"/>
    </source>
</evidence>
<evidence type="ECO:0000259" key="9">
    <source>
        <dbReference type="Pfam" id="PF12704"/>
    </source>
</evidence>
<dbReference type="PANTHER" id="PTHR30572">
    <property type="entry name" value="MEMBRANE COMPONENT OF TRANSPORTER-RELATED"/>
    <property type="match status" value="1"/>
</dbReference>
<dbReference type="Pfam" id="PF12704">
    <property type="entry name" value="MacB_PCD"/>
    <property type="match status" value="1"/>
</dbReference>
<gene>
    <name evidence="10" type="ORF">A2983_03960</name>
</gene>
<evidence type="ECO:0000256" key="3">
    <source>
        <dbReference type="ARBA" id="ARBA00022692"/>
    </source>
</evidence>
<dbReference type="EMBL" id="MFQH01000025">
    <property type="protein sequence ID" value="OGH77252.1"/>
    <property type="molecule type" value="Genomic_DNA"/>
</dbReference>
<dbReference type="Pfam" id="PF02687">
    <property type="entry name" value="FtsX"/>
    <property type="match status" value="1"/>
</dbReference>
<organism evidence="10 11">
    <name type="scientific">Candidatus Magasanikbacteria bacterium RIFCSPLOWO2_01_FULL_40_15</name>
    <dbReference type="NCBI Taxonomy" id="1798686"/>
    <lineage>
        <taxon>Bacteria</taxon>
        <taxon>Candidatus Magasanikiibacteriota</taxon>
    </lineage>
</organism>
<evidence type="ECO:0000256" key="1">
    <source>
        <dbReference type="ARBA" id="ARBA00004651"/>
    </source>
</evidence>
<dbReference type="InterPro" id="IPR025857">
    <property type="entry name" value="MacB_PCD"/>
</dbReference>
<keyword evidence="4 7" id="KW-1133">Transmembrane helix</keyword>
<evidence type="ECO:0000256" key="5">
    <source>
        <dbReference type="ARBA" id="ARBA00023136"/>
    </source>
</evidence>
<reference evidence="10 11" key="1">
    <citation type="journal article" date="2016" name="Nat. Commun.">
        <title>Thousands of microbial genomes shed light on interconnected biogeochemical processes in an aquifer system.</title>
        <authorList>
            <person name="Anantharaman K."/>
            <person name="Brown C.T."/>
            <person name="Hug L.A."/>
            <person name="Sharon I."/>
            <person name="Castelle C.J."/>
            <person name="Probst A.J."/>
            <person name="Thomas B.C."/>
            <person name="Singh A."/>
            <person name="Wilkins M.J."/>
            <person name="Karaoz U."/>
            <person name="Brodie E.L."/>
            <person name="Williams K.H."/>
            <person name="Hubbard S.S."/>
            <person name="Banfield J.F."/>
        </authorList>
    </citation>
    <scope>NUCLEOTIDE SEQUENCE [LARGE SCALE GENOMIC DNA]</scope>
</reference>
<feature type="domain" description="MacB-like periplasmic core" evidence="9">
    <location>
        <begin position="21"/>
        <end position="234"/>
    </location>
</feature>
<keyword evidence="3 7" id="KW-0812">Transmembrane</keyword>
<feature type="transmembrane region" description="Helical" evidence="7">
    <location>
        <begin position="328"/>
        <end position="353"/>
    </location>
</feature>
<accession>A0A1F6N041</accession>
<protein>
    <recommendedName>
        <fullName evidence="12">Multidrug ABC transporter substrate-binding protein</fullName>
    </recommendedName>
</protein>
<dbReference type="PANTHER" id="PTHR30572:SF4">
    <property type="entry name" value="ABC TRANSPORTER PERMEASE YTRF"/>
    <property type="match status" value="1"/>
</dbReference>
<evidence type="ECO:0000256" key="7">
    <source>
        <dbReference type="SAM" id="Phobius"/>
    </source>
</evidence>
<proteinExistence type="inferred from homology"/>
<evidence type="ECO:0000256" key="4">
    <source>
        <dbReference type="ARBA" id="ARBA00022989"/>
    </source>
</evidence>
<name>A0A1F6N041_9BACT</name>
<evidence type="ECO:0000259" key="8">
    <source>
        <dbReference type="Pfam" id="PF02687"/>
    </source>
</evidence>
<dbReference type="Proteomes" id="UP000177040">
    <property type="component" value="Unassembled WGS sequence"/>
</dbReference>
<feature type="transmembrane region" description="Helical" evidence="7">
    <location>
        <begin position="283"/>
        <end position="308"/>
    </location>
</feature>
<feature type="domain" description="ABC3 transporter permease C-terminal" evidence="8">
    <location>
        <begin position="287"/>
        <end position="405"/>
    </location>
</feature>
<evidence type="ECO:0000313" key="11">
    <source>
        <dbReference type="Proteomes" id="UP000177040"/>
    </source>
</evidence>
<dbReference type="GO" id="GO:0022857">
    <property type="term" value="F:transmembrane transporter activity"/>
    <property type="evidence" value="ECO:0007669"/>
    <property type="project" value="TreeGrafter"/>
</dbReference>
<sequence length="412" mass="44346">MRILEYIPSSWRLIKRNRVRSFLTMLGIIIGVMSIVVIMSVGAGAQGLILNQVKSLGSNLVGVLPGKSDNNGPPAAVFGIVVTTLTTDDLRAILSGENSHIISGTAYVRGADIVTSGETQISTSFVGVQADYPKVEDVTIKSGQFFTAEDDRALGRLAVLGSEAARELFGDNDPIGRSIKIKRTNFLIIGVIKERGVSGFQNQDNQIFVPITTAQKLLLGVNHVSFMRFKIDAANEVENSLDYIRAVLREQHNIANPDNDDFSVRSANQGLDALTGITNALRFFLAAIAAISLIVGGIGIMNIMLAAVEERTKEIGLRKALGATRTDIANQFLVETIMITLSGGITGIIFGTLISASISQIAQSQGYTWDLIISPWSIFIGCIVSITIGLIFGISPARRASHLNPIEALRYE</sequence>
<feature type="transmembrane region" description="Helical" evidence="7">
    <location>
        <begin position="373"/>
        <end position="394"/>
    </location>
</feature>
<comment type="caution">
    <text evidence="10">The sequence shown here is derived from an EMBL/GenBank/DDBJ whole genome shotgun (WGS) entry which is preliminary data.</text>
</comment>